<dbReference type="Gene3D" id="3.90.180.10">
    <property type="entry name" value="Medium-chain alcohol dehydrogenases, catalytic domain"/>
    <property type="match status" value="1"/>
</dbReference>
<name>A0A0V7ZHK5_9CYAN</name>
<dbReference type="InterPro" id="IPR036291">
    <property type="entry name" value="NAD(P)-bd_dom_sf"/>
</dbReference>
<evidence type="ECO:0000259" key="1">
    <source>
        <dbReference type="SMART" id="SM00829"/>
    </source>
</evidence>
<comment type="caution">
    <text evidence="2">The sequence shown here is derived from an EMBL/GenBank/DDBJ whole genome shotgun (WGS) entry which is preliminary data.</text>
</comment>
<dbReference type="InterPro" id="IPR020843">
    <property type="entry name" value="ER"/>
</dbReference>
<dbReference type="InterPro" id="IPR013154">
    <property type="entry name" value="ADH-like_N"/>
</dbReference>
<dbReference type="AlphaFoldDB" id="A0A0V7ZHK5"/>
<sequence length="337" mass="36216">MKIYQFESGTGLDALSLVEKPEPQPTYGQVLIKVRATALNYRDLVVAQGGYGPTVKYPLIPISDGAGEVVAIGEGVTRVKVGDRVAGIFFQKWLDGSLTKEKLKSGLGGNINGMLAEYVTLHEDGLVILPDHLSYEEGATLPCAAVTAWHALMTQGKITAGERVLLLGTGGVSIFALQFAKVHGAEVIITSSSDEKLQHAQELGADVIINYKTTPEWHKEIYKLTEGNGVDRVIEVGGAGTLAKSMQAVRVGGTISLIGILAGAKAEVNPLPVIMKNLNIQGIYVGSRDMFESMNQAISLHKIKPIIDRVFPFEEAKEAYSYLKSGAHFGKVVIKLE</sequence>
<dbReference type="PANTHER" id="PTHR45033:SF2">
    <property type="entry name" value="ZINC-TYPE ALCOHOL DEHYDROGENASE-LIKE PROTEIN C1773.06C"/>
    <property type="match status" value="1"/>
</dbReference>
<feature type="domain" description="Enoyl reductase (ER)" evidence="1">
    <location>
        <begin position="11"/>
        <end position="334"/>
    </location>
</feature>
<dbReference type="Gene3D" id="3.40.50.720">
    <property type="entry name" value="NAD(P)-binding Rossmann-like Domain"/>
    <property type="match status" value="1"/>
</dbReference>
<organism evidence="2 3">
    <name type="scientific">Mastigocoleus testarum BC008</name>
    <dbReference type="NCBI Taxonomy" id="371196"/>
    <lineage>
        <taxon>Bacteria</taxon>
        <taxon>Bacillati</taxon>
        <taxon>Cyanobacteriota</taxon>
        <taxon>Cyanophyceae</taxon>
        <taxon>Nostocales</taxon>
        <taxon>Hapalosiphonaceae</taxon>
        <taxon>Mastigocoleus</taxon>
    </lineage>
</organism>
<dbReference type="Pfam" id="PF00107">
    <property type="entry name" value="ADH_zinc_N"/>
    <property type="match status" value="1"/>
</dbReference>
<dbReference type="InterPro" id="IPR052711">
    <property type="entry name" value="Zinc_ADH-like"/>
</dbReference>
<dbReference type="PANTHER" id="PTHR45033">
    <property type="match status" value="1"/>
</dbReference>
<dbReference type="RefSeq" id="WP_027843098.1">
    <property type="nucleotide sequence ID" value="NZ_LMTZ01000131.1"/>
</dbReference>
<dbReference type="InterPro" id="IPR013149">
    <property type="entry name" value="ADH-like_C"/>
</dbReference>
<dbReference type="InterPro" id="IPR011032">
    <property type="entry name" value="GroES-like_sf"/>
</dbReference>
<dbReference type="OrthoDB" id="9787435at2"/>
<proteinExistence type="predicted"/>
<keyword evidence="3" id="KW-1185">Reference proteome</keyword>
<reference evidence="2 3" key="1">
    <citation type="journal article" date="2015" name="Genome Announc.">
        <title>Draft Genome of the Euendolithic (true boring) Cyanobacterium Mastigocoleus testarum strain BC008.</title>
        <authorList>
            <person name="Guida B.S."/>
            <person name="Garcia-Pichel F."/>
        </authorList>
    </citation>
    <scope>NUCLEOTIDE SEQUENCE [LARGE SCALE GENOMIC DNA]</scope>
    <source>
        <strain evidence="2 3">BC008</strain>
    </source>
</reference>
<protein>
    <submittedName>
        <fullName evidence="2">NADPH:quinone oxidoreductase</fullName>
    </submittedName>
</protein>
<dbReference type="Proteomes" id="UP000053372">
    <property type="component" value="Unassembled WGS sequence"/>
</dbReference>
<evidence type="ECO:0000313" key="3">
    <source>
        <dbReference type="Proteomes" id="UP000053372"/>
    </source>
</evidence>
<dbReference type="GO" id="GO:0016491">
    <property type="term" value="F:oxidoreductase activity"/>
    <property type="evidence" value="ECO:0007669"/>
    <property type="project" value="InterPro"/>
</dbReference>
<dbReference type="Pfam" id="PF08240">
    <property type="entry name" value="ADH_N"/>
    <property type="match status" value="1"/>
</dbReference>
<dbReference type="SUPFAM" id="SSF51735">
    <property type="entry name" value="NAD(P)-binding Rossmann-fold domains"/>
    <property type="match status" value="1"/>
</dbReference>
<dbReference type="SMART" id="SM00829">
    <property type="entry name" value="PKS_ER"/>
    <property type="match status" value="1"/>
</dbReference>
<evidence type="ECO:0000313" key="2">
    <source>
        <dbReference type="EMBL" id="KST63836.1"/>
    </source>
</evidence>
<dbReference type="SUPFAM" id="SSF50129">
    <property type="entry name" value="GroES-like"/>
    <property type="match status" value="1"/>
</dbReference>
<dbReference type="EMBL" id="LMTZ01000131">
    <property type="protein sequence ID" value="KST63836.1"/>
    <property type="molecule type" value="Genomic_DNA"/>
</dbReference>
<dbReference type="CDD" id="cd08276">
    <property type="entry name" value="MDR7"/>
    <property type="match status" value="1"/>
</dbReference>
<accession>A0A0V7ZHK5</accession>
<gene>
    <name evidence="2" type="ORF">BC008_15380</name>
</gene>